<comment type="catalytic activity">
    <reaction evidence="4">
        <text>S-adenosyl-L-homocysteine + H2O + H(+) = S-inosyl-L-homocysteine + NH4(+)</text>
        <dbReference type="Rhea" id="RHEA:20716"/>
        <dbReference type="ChEBI" id="CHEBI:15377"/>
        <dbReference type="ChEBI" id="CHEBI:15378"/>
        <dbReference type="ChEBI" id="CHEBI:28938"/>
        <dbReference type="ChEBI" id="CHEBI:57856"/>
        <dbReference type="ChEBI" id="CHEBI:57985"/>
        <dbReference type="EC" id="3.5.4.28"/>
    </reaction>
</comment>
<keyword evidence="7" id="KW-1185">Reference proteome</keyword>
<feature type="binding site" evidence="4">
    <location>
        <position position="92"/>
    </location>
    <ligand>
        <name>substrate</name>
    </ligand>
</feature>
<feature type="binding site" evidence="4">
    <location>
        <position position="65"/>
    </location>
    <ligand>
        <name>Zn(2+)</name>
        <dbReference type="ChEBI" id="CHEBI:29105"/>
    </ligand>
</feature>
<dbReference type="InterPro" id="IPR023512">
    <property type="entry name" value="Deaminase_MtaD/DadD"/>
</dbReference>
<dbReference type="EC" id="3.5.4.28" evidence="4"/>
<sequence>MRILFENARILTLDEADHEYVNGSLLVENGRIAYVGPAKAFDAVDRRVDAGGDVLMPGFANAHTHVPMTLLRGVGSDLPLQSWLEDAVWPLEDKLTDEMIHWGTMLGIAEMLRFGVTSFLDMYAYEDVIAKAVLDSGIRAALSRGMMDGNGNGESGMAEARELIENWEGEGDGRIRTMVAPHAIYTCSGAYLRRARDLADRYKVPIHIHLSETYKEWEDCRKEHGTSPVRYLQDLGMLDVPVVAAHVVAVDDRDLDILAEKGVCAVHNPTSNLKLASGFAPVPDMLQKGIRVALGTDGAASNNNLSLWEEMNLAALIHKGESLDPTVLPVREVLRMATVEGAAAMGYDKVGALKKGNDADMILVDISGPHYQPIRNVMSHLVYAGQGLDVRMTMVQGRILMENGEYKTIDFDKVVHESARAAAQLDS</sequence>
<keyword evidence="3 4" id="KW-0862">Zinc</keyword>
<gene>
    <name evidence="4" type="primary">mtaD</name>
    <name evidence="6" type="ORF">H8696_05090</name>
</gene>
<dbReference type="InterPro" id="IPR006680">
    <property type="entry name" value="Amidohydro-rel"/>
</dbReference>
<evidence type="ECO:0000256" key="2">
    <source>
        <dbReference type="ARBA" id="ARBA00022801"/>
    </source>
</evidence>
<dbReference type="CDD" id="cd01298">
    <property type="entry name" value="ATZ_TRZ_like"/>
    <property type="match status" value="1"/>
</dbReference>
<dbReference type="GO" id="GO:0090614">
    <property type="term" value="F:5'-methylthioadenosine deaminase activity"/>
    <property type="evidence" value="ECO:0007669"/>
    <property type="project" value="UniProtKB-UniRule"/>
</dbReference>
<accession>A0A926D4J9</accession>
<dbReference type="HAMAP" id="MF_01281">
    <property type="entry name" value="MTA_SAH_deamin"/>
    <property type="match status" value="1"/>
</dbReference>
<feature type="binding site" evidence="4">
    <location>
        <position position="297"/>
    </location>
    <ligand>
        <name>substrate</name>
    </ligand>
</feature>
<dbReference type="EMBL" id="JACRSR010000001">
    <property type="protein sequence ID" value="MBC8531223.1"/>
    <property type="molecule type" value="Genomic_DNA"/>
</dbReference>
<comment type="caution">
    <text evidence="4">Lacks conserved residue(s) required for the propagation of feature annotation.</text>
</comment>
<evidence type="ECO:0000313" key="6">
    <source>
        <dbReference type="EMBL" id="MBC8531223.1"/>
    </source>
</evidence>
<dbReference type="AlphaFoldDB" id="A0A926D4J9"/>
<reference evidence="6" key="1">
    <citation type="submission" date="2020-08" db="EMBL/GenBank/DDBJ databases">
        <title>Genome public.</title>
        <authorList>
            <person name="Liu C."/>
            <person name="Sun Q."/>
        </authorList>
    </citation>
    <scope>NUCLEOTIDE SEQUENCE</scope>
    <source>
        <strain evidence="6">NSJ-53</strain>
    </source>
</reference>
<comment type="caution">
    <text evidence="6">The sequence shown here is derived from an EMBL/GenBank/DDBJ whole genome shotgun (WGS) entry which is preliminary data.</text>
</comment>
<dbReference type="FunFam" id="3.20.20.140:FF:000014">
    <property type="entry name" value="5-methylthioadenosine/S-adenosylhomocysteine deaminase"/>
    <property type="match status" value="1"/>
</dbReference>
<evidence type="ECO:0000256" key="3">
    <source>
        <dbReference type="ARBA" id="ARBA00022833"/>
    </source>
</evidence>
<keyword evidence="1 4" id="KW-0479">Metal-binding</keyword>
<evidence type="ECO:0000259" key="5">
    <source>
        <dbReference type="Pfam" id="PF01979"/>
    </source>
</evidence>
<dbReference type="RefSeq" id="WP_249315439.1">
    <property type="nucleotide sequence ID" value="NZ_JACRSR010000001.1"/>
</dbReference>
<feature type="binding site" evidence="4">
    <location>
        <position position="144"/>
    </location>
    <ligand>
        <name>substrate</name>
    </ligand>
</feature>
<organism evidence="6 7">
    <name type="scientific">Gehongia tenuis</name>
    <dbReference type="NCBI Taxonomy" id="2763655"/>
    <lineage>
        <taxon>Bacteria</taxon>
        <taxon>Bacillati</taxon>
        <taxon>Bacillota</taxon>
        <taxon>Clostridia</taxon>
        <taxon>Christensenellales</taxon>
        <taxon>Christensenellaceae</taxon>
        <taxon>Gehongia</taxon>
    </lineage>
</organism>
<feature type="domain" description="Amidohydrolase-related" evidence="5">
    <location>
        <begin position="54"/>
        <end position="399"/>
    </location>
</feature>
<evidence type="ECO:0000313" key="7">
    <source>
        <dbReference type="Proteomes" id="UP000623172"/>
    </source>
</evidence>
<dbReference type="GO" id="GO:0050270">
    <property type="term" value="F:S-adenosylhomocysteine deaminase activity"/>
    <property type="evidence" value="ECO:0007669"/>
    <property type="project" value="UniProtKB-UniRule"/>
</dbReference>
<name>A0A926D4J9_9FIRM</name>
<dbReference type="Gene3D" id="3.20.20.140">
    <property type="entry name" value="Metal-dependent hydrolases"/>
    <property type="match status" value="1"/>
</dbReference>
<feature type="binding site" evidence="4">
    <location>
        <position position="63"/>
    </location>
    <ligand>
        <name>Zn(2+)</name>
        <dbReference type="ChEBI" id="CHEBI:29105"/>
    </ligand>
</feature>
<dbReference type="Pfam" id="PF01979">
    <property type="entry name" value="Amidohydro_1"/>
    <property type="match status" value="1"/>
</dbReference>
<feature type="binding site" evidence="4">
    <location>
        <position position="182"/>
    </location>
    <ligand>
        <name>substrate</name>
    </ligand>
</feature>
<keyword evidence="2 4" id="KW-0378">Hydrolase</keyword>
<comment type="function">
    <text evidence="4">Catalyzes the deamination of 5-methylthioadenosine and S-adenosyl-L-homocysteine into 5-methylthioinosine and S-inosyl-L-homocysteine, respectively. Is also able to deaminate adenosine.</text>
</comment>
<dbReference type="InterPro" id="IPR011059">
    <property type="entry name" value="Metal-dep_hydrolase_composite"/>
</dbReference>
<comment type="catalytic activity">
    <reaction evidence="4">
        <text>S-methyl-5'-thioadenosine + H2O + H(+) = S-methyl-5'-thioinosine + NH4(+)</text>
        <dbReference type="Rhea" id="RHEA:25025"/>
        <dbReference type="ChEBI" id="CHEBI:15377"/>
        <dbReference type="ChEBI" id="CHEBI:15378"/>
        <dbReference type="ChEBI" id="CHEBI:17509"/>
        <dbReference type="ChEBI" id="CHEBI:28938"/>
        <dbReference type="ChEBI" id="CHEBI:48595"/>
        <dbReference type="EC" id="3.5.4.31"/>
    </reaction>
</comment>
<dbReference type="InterPro" id="IPR050287">
    <property type="entry name" value="MTA/SAH_deaminase"/>
</dbReference>
<dbReference type="SUPFAM" id="SSF51556">
    <property type="entry name" value="Metallo-dependent hydrolases"/>
    <property type="match status" value="1"/>
</dbReference>
<dbReference type="Proteomes" id="UP000623172">
    <property type="component" value="Unassembled WGS sequence"/>
</dbReference>
<dbReference type="PANTHER" id="PTHR43794">
    <property type="entry name" value="AMINOHYDROLASE SSNA-RELATED"/>
    <property type="match status" value="1"/>
</dbReference>
<feature type="binding site" evidence="4">
    <location>
        <position position="209"/>
    </location>
    <ligand>
        <name>Zn(2+)</name>
        <dbReference type="ChEBI" id="CHEBI:29105"/>
    </ligand>
</feature>
<feature type="binding site" evidence="4">
    <location>
        <position position="212"/>
    </location>
    <ligand>
        <name>substrate</name>
    </ligand>
</feature>
<dbReference type="PANTHER" id="PTHR43794:SF11">
    <property type="entry name" value="AMIDOHYDROLASE-RELATED DOMAIN-CONTAINING PROTEIN"/>
    <property type="match status" value="1"/>
</dbReference>
<protein>
    <recommendedName>
        <fullName evidence="4">5-methylthioadenosine/S-adenosylhomocysteine deaminase</fullName>
        <shortName evidence="4">MTA/SAH deaminase</shortName>
        <ecNumber evidence="4">3.5.4.28</ecNumber>
        <ecNumber evidence="4">3.5.4.31</ecNumber>
    </recommendedName>
</protein>
<dbReference type="Gene3D" id="2.30.40.10">
    <property type="entry name" value="Urease, subunit C, domain 1"/>
    <property type="match status" value="1"/>
</dbReference>
<comment type="cofactor">
    <cofactor evidence="4">
        <name>Zn(2+)</name>
        <dbReference type="ChEBI" id="CHEBI:29105"/>
    </cofactor>
    <text evidence="4">Binds 1 zinc ion per subunit.</text>
</comment>
<proteinExistence type="inferred from homology"/>
<comment type="similarity">
    <text evidence="4">Belongs to the metallo-dependent hydrolases superfamily. MTA/SAH deaminase family.</text>
</comment>
<dbReference type="GO" id="GO:0046872">
    <property type="term" value="F:metal ion binding"/>
    <property type="evidence" value="ECO:0007669"/>
    <property type="project" value="UniProtKB-KW"/>
</dbReference>
<evidence type="ECO:0000256" key="4">
    <source>
        <dbReference type="HAMAP-Rule" id="MF_01281"/>
    </source>
</evidence>
<dbReference type="InterPro" id="IPR032466">
    <property type="entry name" value="Metal_Hydrolase"/>
</dbReference>
<dbReference type="EC" id="3.5.4.31" evidence="4"/>
<evidence type="ECO:0000256" key="1">
    <source>
        <dbReference type="ARBA" id="ARBA00022723"/>
    </source>
</evidence>
<dbReference type="SUPFAM" id="SSF51338">
    <property type="entry name" value="Composite domain of metallo-dependent hydrolases"/>
    <property type="match status" value="1"/>
</dbReference>
<feature type="binding site" evidence="4">
    <location>
        <position position="297"/>
    </location>
    <ligand>
        <name>Zn(2+)</name>
        <dbReference type="ChEBI" id="CHEBI:29105"/>
    </ligand>
</feature>